<dbReference type="Gene3D" id="3.30.1230.10">
    <property type="entry name" value="YlxR-like"/>
    <property type="match status" value="1"/>
</dbReference>
<proteinExistence type="predicted"/>
<gene>
    <name evidence="2" type="ORF">KC675_05110</name>
</gene>
<evidence type="ECO:0000313" key="3">
    <source>
        <dbReference type="Proteomes" id="UP000745577"/>
    </source>
</evidence>
<evidence type="ECO:0000259" key="1">
    <source>
        <dbReference type="Pfam" id="PF04296"/>
    </source>
</evidence>
<dbReference type="InterPro" id="IPR007393">
    <property type="entry name" value="YlxR_dom"/>
</dbReference>
<protein>
    <submittedName>
        <fullName evidence="2">DUF448 domain-containing protein</fullName>
    </submittedName>
</protein>
<evidence type="ECO:0000313" key="2">
    <source>
        <dbReference type="EMBL" id="MCA9380530.1"/>
    </source>
</evidence>
<reference evidence="2" key="2">
    <citation type="journal article" date="2021" name="Microbiome">
        <title>Successional dynamics and alternative stable states in a saline activated sludge microbial community over 9 years.</title>
        <authorList>
            <person name="Wang Y."/>
            <person name="Ye J."/>
            <person name="Ju F."/>
            <person name="Liu L."/>
            <person name="Boyd J.A."/>
            <person name="Deng Y."/>
            <person name="Parks D.H."/>
            <person name="Jiang X."/>
            <person name="Yin X."/>
            <person name="Woodcroft B.J."/>
            <person name="Tyson G.W."/>
            <person name="Hugenholtz P."/>
            <person name="Polz M.F."/>
            <person name="Zhang T."/>
        </authorList>
    </citation>
    <scope>NUCLEOTIDE SEQUENCE</scope>
    <source>
        <strain evidence="2">HKST-UBA15</strain>
    </source>
</reference>
<dbReference type="SUPFAM" id="SSF64376">
    <property type="entry name" value="YlxR-like"/>
    <property type="match status" value="1"/>
</dbReference>
<accession>A0A955I7P1</accession>
<sequence length="86" mass="10007">KVDLKSKLEGRGANISMSMDSFDLAIKKRAIPRALKLERQLTKEEVEQLRVEFEQAIDEKKFRPKDKPVTIRVKKEEVEKLKNLGI</sequence>
<reference evidence="2" key="1">
    <citation type="submission" date="2020-04" db="EMBL/GenBank/DDBJ databases">
        <authorList>
            <person name="Zhang T."/>
        </authorList>
    </citation>
    <scope>NUCLEOTIDE SEQUENCE</scope>
    <source>
        <strain evidence="2">HKST-UBA15</strain>
    </source>
</reference>
<dbReference type="AlphaFoldDB" id="A0A955I7P1"/>
<dbReference type="Pfam" id="PF04296">
    <property type="entry name" value="YlxR"/>
    <property type="match status" value="1"/>
</dbReference>
<dbReference type="InterPro" id="IPR035931">
    <property type="entry name" value="YlxR-like_sf"/>
</dbReference>
<name>A0A955I7P1_9BACT</name>
<dbReference type="EMBL" id="JAGQLL010000079">
    <property type="protein sequence ID" value="MCA9380530.1"/>
    <property type="molecule type" value="Genomic_DNA"/>
</dbReference>
<organism evidence="2 3">
    <name type="scientific">Candidatus Dojkabacteria bacterium</name>
    <dbReference type="NCBI Taxonomy" id="2099670"/>
    <lineage>
        <taxon>Bacteria</taxon>
        <taxon>Candidatus Dojkabacteria</taxon>
    </lineage>
</organism>
<comment type="caution">
    <text evidence="2">The sequence shown here is derived from an EMBL/GenBank/DDBJ whole genome shotgun (WGS) entry which is preliminary data.</text>
</comment>
<feature type="domain" description="YlxR" evidence="1">
    <location>
        <begin position="2"/>
        <end position="49"/>
    </location>
</feature>
<feature type="non-terminal residue" evidence="2">
    <location>
        <position position="1"/>
    </location>
</feature>
<dbReference type="Proteomes" id="UP000745577">
    <property type="component" value="Unassembled WGS sequence"/>
</dbReference>